<evidence type="ECO:0000313" key="7">
    <source>
        <dbReference type="EMBL" id="CAF4055118.1"/>
    </source>
</evidence>
<dbReference type="SUPFAM" id="SSF53098">
    <property type="entry name" value="Ribonuclease H-like"/>
    <property type="match status" value="1"/>
</dbReference>
<evidence type="ECO:0000256" key="5">
    <source>
        <dbReference type="ARBA" id="ARBA00023242"/>
    </source>
</evidence>
<keyword evidence="2" id="KW-0479">Metal-binding</keyword>
<evidence type="ECO:0000256" key="3">
    <source>
        <dbReference type="ARBA" id="ARBA00022771"/>
    </source>
</evidence>
<dbReference type="InterPro" id="IPR012337">
    <property type="entry name" value="RNaseH-like_sf"/>
</dbReference>
<comment type="caution">
    <text evidence="6">The sequence shown here is derived from an EMBL/GenBank/DDBJ whole genome shotgun (WGS) entry which is preliminary data.</text>
</comment>
<dbReference type="Proteomes" id="UP000677228">
    <property type="component" value="Unassembled WGS sequence"/>
</dbReference>
<proteinExistence type="predicted"/>
<sequence>LIVKCNLPPSLIEHAGFKSFMSICSPRWKPISARNIKQNLIKTLLKHAQEIIDSKLKNVIYLTVTVDIWTDRKTRGFIGITGHFIDKNFVPQACLLDFVRLKGSHNAESLRQTTRRIVERLGLKDKIFRIITDNAASMIKAFQFGLDVELDETNNNANITSSQGSLCDKDDIIDDDECVLQLVNWYPDAHDEATSESLLCLNTKRLSCFAHSLQLTVRDGLKKIPCIKKPLAKCHTLASLAHQSMKIQELLETLSKQIKPANVERWNAELLLIKSIVLIGQNELTEITNATEVIDILDPFYDVTIHVQSQAVVTLSMVVPSIVHLLAHLIEIKTDLALLKAMVKQLQSSLEQRFSGIVKRLQLQEVNDTDPFSDPIYFVAAMLDPSFKWYWMSEMRYNISDATDLKENIFSLIMTECKFELKSAQEKSNSN</sequence>
<organism evidence="6 8">
    <name type="scientific">Didymodactylos carnosus</name>
    <dbReference type="NCBI Taxonomy" id="1234261"/>
    <lineage>
        <taxon>Eukaryota</taxon>
        <taxon>Metazoa</taxon>
        <taxon>Spiralia</taxon>
        <taxon>Gnathifera</taxon>
        <taxon>Rotifera</taxon>
        <taxon>Eurotatoria</taxon>
        <taxon>Bdelloidea</taxon>
        <taxon>Philodinida</taxon>
        <taxon>Philodinidae</taxon>
        <taxon>Didymodactylos</taxon>
    </lineage>
</organism>
<dbReference type="Proteomes" id="UP000682733">
    <property type="component" value="Unassembled WGS sequence"/>
</dbReference>
<dbReference type="EMBL" id="CAJOBA010038106">
    <property type="protein sequence ID" value="CAF4055118.1"/>
    <property type="molecule type" value="Genomic_DNA"/>
</dbReference>
<protein>
    <submittedName>
        <fullName evidence="6">Uncharacterized protein</fullName>
    </submittedName>
</protein>
<keyword evidence="4" id="KW-0862">Zinc</keyword>
<dbReference type="AlphaFoldDB" id="A0A8S2ELY3"/>
<feature type="non-terminal residue" evidence="6">
    <location>
        <position position="1"/>
    </location>
</feature>
<dbReference type="InterPro" id="IPR052035">
    <property type="entry name" value="ZnF_BED_domain_contain"/>
</dbReference>
<keyword evidence="5" id="KW-0539">Nucleus</keyword>
<dbReference type="EMBL" id="CAJNOK010016557">
    <property type="protein sequence ID" value="CAF1247506.1"/>
    <property type="molecule type" value="Genomic_DNA"/>
</dbReference>
<evidence type="ECO:0000256" key="1">
    <source>
        <dbReference type="ARBA" id="ARBA00004123"/>
    </source>
</evidence>
<name>A0A8S2ELY3_9BILA</name>
<evidence type="ECO:0000313" key="8">
    <source>
        <dbReference type="Proteomes" id="UP000677228"/>
    </source>
</evidence>
<evidence type="ECO:0000256" key="2">
    <source>
        <dbReference type="ARBA" id="ARBA00022723"/>
    </source>
</evidence>
<keyword evidence="3" id="KW-0863">Zinc-finger</keyword>
<reference evidence="6" key="1">
    <citation type="submission" date="2021-02" db="EMBL/GenBank/DDBJ databases">
        <authorList>
            <person name="Nowell W R."/>
        </authorList>
    </citation>
    <scope>NUCLEOTIDE SEQUENCE</scope>
</reference>
<gene>
    <name evidence="6" type="ORF">OVA965_LOCUS26116</name>
    <name evidence="7" type="ORF">TMI583_LOCUS26854</name>
</gene>
<evidence type="ECO:0000313" key="6">
    <source>
        <dbReference type="EMBL" id="CAF1247506.1"/>
    </source>
</evidence>
<dbReference type="GO" id="GO:0005634">
    <property type="term" value="C:nucleus"/>
    <property type="evidence" value="ECO:0007669"/>
    <property type="project" value="UniProtKB-SubCell"/>
</dbReference>
<accession>A0A8S2ELY3</accession>
<evidence type="ECO:0000256" key="4">
    <source>
        <dbReference type="ARBA" id="ARBA00022833"/>
    </source>
</evidence>
<comment type="subcellular location">
    <subcellularLocation>
        <location evidence="1">Nucleus</location>
    </subcellularLocation>
</comment>
<dbReference type="PANTHER" id="PTHR46481">
    <property type="entry name" value="ZINC FINGER BED DOMAIN-CONTAINING PROTEIN 4"/>
    <property type="match status" value="1"/>
</dbReference>
<dbReference type="PANTHER" id="PTHR46481:SF10">
    <property type="entry name" value="ZINC FINGER BED DOMAIN-CONTAINING PROTEIN 39"/>
    <property type="match status" value="1"/>
</dbReference>
<dbReference type="GO" id="GO:0008270">
    <property type="term" value="F:zinc ion binding"/>
    <property type="evidence" value="ECO:0007669"/>
    <property type="project" value="UniProtKB-KW"/>
</dbReference>